<evidence type="ECO:0000313" key="1">
    <source>
        <dbReference type="EMBL" id="MVT78099.1"/>
    </source>
</evidence>
<dbReference type="OrthoDB" id="8073193at2"/>
<comment type="caution">
    <text evidence="1">The sequence shown here is derived from an EMBL/GenBank/DDBJ whole genome shotgun (WGS) entry which is preliminary data.</text>
</comment>
<keyword evidence="2" id="KW-1185">Reference proteome</keyword>
<dbReference type="Proteomes" id="UP000449969">
    <property type="component" value="Unassembled WGS sequence"/>
</dbReference>
<accession>A0A844TMR9</accession>
<reference evidence="1 2" key="1">
    <citation type="submission" date="2019-12" db="EMBL/GenBank/DDBJ databases">
        <title>Draft genome sequences Bradyrhizobium cajani AMBPC1010, Bradyrhizobium pachyrhizi AMBPC1040 and Bradyrhizobium yuanmingense ALSPC3051, three plant growth promoting strains isolated from nodules of Cajanus cajan L. in Dominican Republic.</title>
        <authorList>
            <person name="Flores-Felix J.D."/>
            <person name="Araujo J."/>
            <person name="Diaz-Alcantara C."/>
            <person name="Gonzalez-Andres F."/>
            <person name="Velazquez E."/>
        </authorList>
    </citation>
    <scope>NUCLEOTIDE SEQUENCE [LARGE SCALE GENOMIC DNA]</scope>
    <source>
        <strain evidence="1 2">1010</strain>
    </source>
</reference>
<name>A0A844TMR9_9BRAD</name>
<proteinExistence type="predicted"/>
<protein>
    <submittedName>
        <fullName evidence="1">Uncharacterized protein</fullName>
    </submittedName>
</protein>
<dbReference type="RefSeq" id="WP_157336511.1">
    <property type="nucleotide sequence ID" value="NZ_JANADL010000058.1"/>
</dbReference>
<organism evidence="1 2">
    <name type="scientific">Bradyrhizobium cajani</name>
    <dbReference type="NCBI Taxonomy" id="1928661"/>
    <lineage>
        <taxon>Bacteria</taxon>
        <taxon>Pseudomonadati</taxon>
        <taxon>Pseudomonadota</taxon>
        <taxon>Alphaproteobacteria</taxon>
        <taxon>Hyphomicrobiales</taxon>
        <taxon>Nitrobacteraceae</taxon>
        <taxon>Bradyrhizobium</taxon>
    </lineage>
</organism>
<sequence length="160" mass="17429">MQQAITHLIIRNPFGTMDVPTPDDRDVMDYAASATLAGDAADINAAMWASIPAVSDPLEGVWASRWNGGADPTIAGDTPEKWKVGRADVRVVGERIYLRFDWDGGRRHGLIDAARDGAGRLVGKYINLTTPAITRPWVGLVVNAARIDGCFPNGRLDFRR</sequence>
<gene>
    <name evidence="1" type="ORF">GPL20_34500</name>
</gene>
<evidence type="ECO:0000313" key="2">
    <source>
        <dbReference type="Proteomes" id="UP000449969"/>
    </source>
</evidence>
<dbReference type="AlphaFoldDB" id="A0A844TMR9"/>
<dbReference type="EMBL" id="WQNE01000045">
    <property type="protein sequence ID" value="MVT78099.1"/>
    <property type="molecule type" value="Genomic_DNA"/>
</dbReference>